<evidence type="ECO:0000313" key="1">
    <source>
        <dbReference type="EMBL" id="MXO51135.1"/>
    </source>
</evidence>
<comment type="caution">
    <text evidence="1">The sequence shown here is derived from an EMBL/GenBank/DDBJ whole genome shotgun (WGS) entry which is preliminary data.</text>
</comment>
<keyword evidence="2" id="KW-1185">Reference proteome</keyword>
<proteinExistence type="predicted"/>
<reference evidence="1 2" key="1">
    <citation type="submission" date="2019-12" db="EMBL/GenBank/DDBJ databases">
        <title>Genomic-based taxomic classification of the family Erythrobacteraceae.</title>
        <authorList>
            <person name="Xu L."/>
        </authorList>
    </citation>
    <scope>NUCLEOTIDE SEQUENCE [LARGE SCALE GENOMIC DNA]</scope>
    <source>
        <strain evidence="1 2">DSM 16225</strain>
    </source>
</reference>
<evidence type="ECO:0000313" key="2">
    <source>
        <dbReference type="Proteomes" id="UP000444185"/>
    </source>
</evidence>
<protein>
    <submittedName>
        <fullName evidence="1">Uncharacterized protein</fullName>
    </submittedName>
</protein>
<dbReference type="Proteomes" id="UP000444185">
    <property type="component" value="Unassembled WGS sequence"/>
</dbReference>
<dbReference type="EMBL" id="WTYF01000004">
    <property type="protein sequence ID" value="MXO51135.1"/>
    <property type="molecule type" value="Genomic_DNA"/>
</dbReference>
<organism evidence="1 2">
    <name type="scientific">Qipengyuania gaetbuli</name>
    <dbReference type="NCBI Taxonomy" id="266952"/>
    <lineage>
        <taxon>Bacteria</taxon>
        <taxon>Pseudomonadati</taxon>
        <taxon>Pseudomonadota</taxon>
        <taxon>Alphaproteobacteria</taxon>
        <taxon>Sphingomonadales</taxon>
        <taxon>Erythrobacteraceae</taxon>
        <taxon>Qipengyuania</taxon>
    </lineage>
</organism>
<dbReference type="OrthoDB" id="8778913at2"/>
<dbReference type="AlphaFoldDB" id="A0A844XYR4"/>
<gene>
    <name evidence="1" type="ORF">GRI42_07440</name>
</gene>
<accession>A0A844XYR4</accession>
<name>A0A844XYR4_9SPHN</name>
<dbReference type="RefSeq" id="WP_160607657.1">
    <property type="nucleotide sequence ID" value="NZ_WTYF01000004.1"/>
</dbReference>
<sequence length="138" mass="14971">MLYRAHLDVHAQLPPESLSVSLNVMHIDPAHGWYDEYGFDLDSNAVTGILNPTSTECFLRCAVGMGGEDALDFAEWAGRAHPSDRMRLASYEARAGLLGLAGRDALWREAEGAGSVMVAKEAARRRAALEEATRAPAM</sequence>